<dbReference type="PANTHER" id="PTHR11469:SF1">
    <property type="entry name" value="GLUCOSE-6-PHOSPHATE ISOMERASE"/>
    <property type="match status" value="1"/>
</dbReference>
<dbReference type="RefSeq" id="WP_036439361.1">
    <property type="nucleotide sequence ID" value="NZ_CP033021.1"/>
</dbReference>
<proteinExistence type="predicted"/>
<dbReference type="GO" id="GO:0006096">
    <property type="term" value="P:glycolytic process"/>
    <property type="evidence" value="ECO:0007669"/>
    <property type="project" value="UniProtKB-KW"/>
</dbReference>
<dbReference type="GO" id="GO:0048029">
    <property type="term" value="F:monosaccharide binding"/>
    <property type="evidence" value="ECO:0007669"/>
    <property type="project" value="TreeGrafter"/>
</dbReference>
<dbReference type="InterPro" id="IPR046348">
    <property type="entry name" value="SIS_dom_sf"/>
</dbReference>
<evidence type="ECO:0000256" key="3">
    <source>
        <dbReference type="ARBA" id="ARBA00023235"/>
    </source>
</evidence>
<dbReference type="PROSITE" id="PS51463">
    <property type="entry name" value="P_GLUCOSE_ISOMERASE_3"/>
    <property type="match status" value="1"/>
</dbReference>
<protein>
    <submittedName>
        <fullName evidence="4">Glucose-6-phosphate isomerase</fullName>
    </submittedName>
</protein>
<gene>
    <name evidence="4" type="ORF">KN71_002290</name>
</gene>
<dbReference type="Pfam" id="PF00342">
    <property type="entry name" value="PGI"/>
    <property type="match status" value="1"/>
</dbReference>
<evidence type="ECO:0000256" key="1">
    <source>
        <dbReference type="ARBA" id="ARBA00022432"/>
    </source>
</evidence>
<dbReference type="InterPro" id="IPR001672">
    <property type="entry name" value="G6P_Isomerase"/>
</dbReference>
<dbReference type="Gene3D" id="3.40.50.10490">
    <property type="entry name" value="Glucose-6-phosphate isomerase like protein, domain 1"/>
    <property type="match status" value="2"/>
</dbReference>
<dbReference type="EMBL" id="CP033021">
    <property type="protein sequence ID" value="AYN65510.1"/>
    <property type="molecule type" value="Genomic_DNA"/>
</dbReference>
<dbReference type="GO" id="GO:0004347">
    <property type="term" value="F:glucose-6-phosphate isomerase activity"/>
    <property type="evidence" value="ECO:0007669"/>
    <property type="project" value="InterPro"/>
</dbReference>
<keyword evidence="2" id="KW-0324">Glycolysis</keyword>
<dbReference type="GO" id="GO:0051156">
    <property type="term" value="P:glucose 6-phosphate metabolic process"/>
    <property type="evidence" value="ECO:0007669"/>
    <property type="project" value="TreeGrafter"/>
</dbReference>
<reference evidence="4 5" key="2">
    <citation type="submission" date="2018-10" db="EMBL/GenBank/DDBJ databases">
        <title>Detection and isolation of Mycoplasma hominis as a predominant microorganism from pelvic cavity of patient with salpingitis and tubo-ovarian abscess.</title>
        <authorList>
            <person name="Guschin A.E."/>
            <person name="Khayrullina G.A."/>
            <person name="Rakovskaya I.V."/>
            <person name="Shelenkov A.A."/>
            <person name="Shagin D.A."/>
        </authorList>
    </citation>
    <scope>NUCLEOTIDE SEQUENCE [LARGE SCALE GENOMIC DNA]</scope>
    <source>
        <strain evidence="5">TOA</strain>
    </source>
</reference>
<dbReference type="AlphaFoldDB" id="A0A454C9X8"/>
<dbReference type="OrthoDB" id="140919at2"/>
<dbReference type="PANTHER" id="PTHR11469">
    <property type="entry name" value="GLUCOSE-6-PHOSPHATE ISOMERASE"/>
    <property type="match status" value="1"/>
</dbReference>
<organism evidence="4 5">
    <name type="scientific">Metamycoplasma hominis</name>
    <name type="common">Mycoplasma hominis</name>
    <dbReference type="NCBI Taxonomy" id="2098"/>
    <lineage>
        <taxon>Bacteria</taxon>
        <taxon>Bacillati</taxon>
        <taxon>Mycoplasmatota</taxon>
        <taxon>Mycoplasmoidales</taxon>
        <taxon>Metamycoplasmataceae</taxon>
        <taxon>Metamycoplasma</taxon>
    </lineage>
</organism>
<evidence type="ECO:0000313" key="4">
    <source>
        <dbReference type="EMBL" id="AYN65510.1"/>
    </source>
</evidence>
<dbReference type="Proteomes" id="UP000029712">
    <property type="component" value="Chromosome"/>
</dbReference>
<accession>A0A454C9X8</accession>
<reference evidence="4 5" key="1">
    <citation type="submission" date="2014-08" db="EMBL/GenBank/DDBJ databases">
        <authorList>
            <person name="Kuleshov K."/>
            <person name="Dedkov V."/>
            <person name="Markelov M."/>
            <person name="Pimkina E."/>
        </authorList>
    </citation>
    <scope>NUCLEOTIDE SEQUENCE [LARGE SCALE GENOMIC DNA]</scope>
    <source>
        <strain evidence="5">TOA</strain>
    </source>
</reference>
<dbReference type="SUPFAM" id="SSF53697">
    <property type="entry name" value="SIS domain"/>
    <property type="match status" value="1"/>
</dbReference>
<name>A0A454C9X8_METHO</name>
<evidence type="ECO:0000256" key="2">
    <source>
        <dbReference type="ARBA" id="ARBA00023152"/>
    </source>
</evidence>
<dbReference type="GO" id="GO:0097367">
    <property type="term" value="F:carbohydrate derivative binding"/>
    <property type="evidence" value="ECO:0007669"/>
    <property type="project" value="InterPro"/>
</dbReference>
<sequence length="439" mass="50701">MENKQIIDINLKKAIKESAPSRYYEAVQKILLDIKNSKVKNSNYLGVFNVFKNVKKSDYEKIQEISSELLSNGIEYLVIIATQTIINQIKALADLHFDLRKENESIKLVYVNENFNSLEVAKLLIKLQNKKFAINVISQTGECLETLIMFRELKNLLYKELGKAGASKYIYVTTNNNYGRLFNDAKINQYTHLTILDNTVERFLSYSPAILLPIACIGINIEKYLSGAHKANEFFLNAPLEKNSAVLYAITRKILHDNNFIFENICYFEQNQESLAKLWQMLFSETISSMNNRIYIETCLGGVDNKTLASNYTNTPFKCFDTCLKFQEPIMDCKISQNNENETDGLNYLSNLTYNNLCNLVMETFIENHVNVYKIPNIQIMIDNYNDSTLGWIMSFLHHSSILFAYLNEQNPFERKPLESYNFNLAKNFKELLGGKKND</sequence>
<evidence type="ECO:0000313" key="5">
    <source>
        <dbReference type="Proteomes" id="UP000029712"/>
    </source>
</evidence>
<dbReference type="GO" id="GO:0006094">
    <property type="term" value="P:gluconeogenesis"/>
    <property type="evidence" value="ECO:0007669"/>
    <property type="project" value="UniProtKB-KW"/>
</dbReference>
<dbReference type="GO" id="GO:0005829">
    <property type="term" value="C:cytosol"/>
    <property type="evidence" value="ECO:0007669"/>
    <property type="project" value="TreeGrafter"/>
</dbReference>
<keyword evidence="1" id="KW-0312">Gluconeogenesis</keyword>
<keyword evidence="3 4" id="KW-0413">Isomerase</keyword>